<accession>A0A0R0CJS6</accession>
<dbReference type="RefSeq" id="WP_057658066.1">
    <property type="nucleotide sequence ID" value="NZ_LDJL01000007.1"/>
</dbReference>
<dbReference type="OrthoDB" id="9807923at2"/>
<evidence type="ECO:0000313" key="1">
    <source>
        <dbReference type="EMBL" id="KRG70127.1"/>
    </source>
</evidence>
<dbReference type="AlphaFoldDB" id="A0A0R0CJS6"/>
<evidence type="ECO:0008006" key="3">
    <source>
        <dbReference type="Google" id="ProtNLM"/>
    </source>
</evidence>
<reference evidence="1 2" key="1">
    <citation type="submission" date="2015-05" db="EMBL/GenBank/DDBJ databases">
        <title>Genome sequencing and analysis of members of genus Stenotrophomonas.</title>
        <authorList>
            <person name="Patil P.P."/>
            <person name="Midha S."/>
            <person name="Patil P.B."/>
        </authorList>
    </citation>
    <scope>NUCLEOTIDE SEQUENCE [LARGE SCALE GENOMIC DNA]</scope>
    <source>
        <strain evidence="1 2">DSM 21858</strain>
    </source>
</reference>
<dbReference type="PATRIC" id="fig|344882.3.peg.2921"/>
<dbReference type="InterPro" id="IPR019587">
    <property type="entry name" value="Polyketide_cyclase/dehydratase"/>
</dbReference>
<proteinExistence type="predicted"/>
<dbReference type="InterPro" id="IPR023393">
    <property type="entry name" value="START-like_dom_sf"/>
</dbReference>
<dbReference type="Proteomes" id="UP000052052">
    <property type="component" value="Unassembled WGS sequence"/>
</dbReference>
<dbReference type="SUPFAM" id="SSF55961">
    <property type="entry name" value="Bet v1-like"/>
    <property type="match status" value="1"/>
</dbReference>
<name>A0A0R0CJS6_9GAMM</name>
<organism evidence="1 2">
    <name type="scientific">Pseudoxanthomonas dokdonensis</name>
    <dbReference type="NCBI Taxonomy" id="344882"/>
    <lineage>
        <taxon>Bacteria</taxon>
        <taxon>Pseudomonadati</taxon>
        <taxon>Pseudomonadota</taxon>
        <taxon>Gammaproteobacteria</taxon>
        <taxon>Lysobacterales</taxon>
        <taxon>Lysobacteraceae</taxon>
        <taxon>Pseudoxanthomonas</taxon>
    </lineage>
</organism>
<keyword evidence="2" id="KW-1185">Reference proteome</keyword>
<dbReference type="EMBL" id="LDJL01000007">
    <property type="protein sequence ID" value="KRG70127.1"/>
    <property type="molecule type" value="Genomic_DNA"/>
</dbReference>
<comment type="caution">
    <text evidence="1">The sequence shown here is derived from an EMBL/GenBank/DDBJ whole genome shotgun (WGS) entry which is preliminary data.</text>
</comment>
<gene>
    <name evidence="1" type="ORF">ABB29_07860</name>
</gene>
<dbReference type="Pfam" id="PF10604">
    <property type="entry name" value="Polyketide_cyc2"/>
    <property type="match status" value="1"/>
</dbReference>
<dbReference type="CDD" id="cd07818">
    <property type="entry name" value="SRPBCC_1"/>
    <property type="match status" value="1"/>
</dbReference>
<evidence type="ECO:0000313" key="2">
    <source>
        <dbReference type="Proteomes" id="UP000052052"/>
    </source>
</evidence>
<dbReference type="Gene3D" id="3.30.530.20">
    <property type="match status" value="1"/>
</dbReference>
<protein>
    <recommendedName>
        <fullName evidence="3">Polyketide cyclase</fullName>
    </recommendedName>
</protein>
<sequence length="188" mass="20372">MKLIKWALALAVLLGVVITGGSLLLPASSHVERSVIIHRSPAQVFAVLNSFEQFNQWSPWAALDPQATYRYAGPSSGKGATMSWSGTPAIGNGRQEILESIHDRKVTVALDFEGNRARSTYTLTPLAEGTRVTWAFDSDHGFNPMARWFGLLFERMLGPDFENGLQRLKALLESAGPAAAAASSAESR</sequence>